<dbReference type="PANTHER" id="PTHR43768">
    <property type="entry name" value="TREHALOSE 6-PHOSPHATE PHOSPHATASE"/>
    <property type="match status" value="1"/>
</dbReference>
<dbReference type="InterPro" id="IPR023214">
    <property type="entry name" value="HAD_sf"/>
</dbReference>
<dbReference type="SUPFAM" id="SSF56784">
    <property type="entry name" value="HAD-like"/>
    <property type="match status" value="1"/>
</dbReference>
<reference evidence="2" key="1">
    <citation type="journal article" date="2014" name="Front. Microbiol.">
        <title>High frequency of phylogenetically diverse reductive dehalogenase-homologous genes in deep subseafloor sedimentary metagenomes.</title>
        <authorList>
            <person name="Kawai M."/>
            <person name="Futagami T."/>
            <person name="Toyoda A."/>
            <person name="Takaki Y."/>
            <person name="Nishi S."/>
            <person name="Hori S."/>
            <person name="Arai W."/>
            <person name="Tsubouchi T."/>
            <person name="Morono Y."/>
            <person name="Uchiyama I."/>
            <person name="Ito T."/>
            <person name="Fujiyama A."/>
            <person name="Inagaki F."/>
            <person name="Takami H."/>
        </authorList>
    </citation>
    <scope>NUCLEOTIDE SEQUENCE</scope>
    <source>
        <strain evidence="2">Expedition CK06-06</strain>
    </source>
</reference>
<evidence type="ECO:0000313" key="2">
    <source>
        <dbReference type="EMBL" id="GAG32677.1"/>
    </source>
</evidence>
<accession>X0XB78</accession>
<protein>
    <recommendedName>
        <fullName evidence="3">Trehalose-phosphatase</fullName>
    </recommendedName>
</protein>
<dbReference type="EMBL" id="BARS01046762">
    <property type="protein sequence ID" value="GAG32677.1"/>
    <property type="molecule type" value="Genomic_DNA"/>
</dbReference>
<gene>
    <name evidence="2" type="ORF">S01H1_70330</name>
</gene>
<dbReference type="InterPro" id="IPR036412">
    <property type="entry name" value="HAD-like_sf"/>
</dbReference>
<keyword evidence="1" id="KW-0378">Hydrolase</keyword>
<organism evidence="2">
    <name type="scientific">marine sediment metagenome</name>
    <dbReference type="NCBI Taxonomy" id="412755"/>
    <lineage>
        <taxon>unclassified sequences</taxon>
        <taxon>metagenomes</taxon>
        <taxon>ecological metagenomes</taxon>
    </lineage>
</organism>
<dbReference type="AlphaFoldDB" id="X0XB78"/>
<dbReference type="GO" id="GO:0005992">
    <property type="term" value="P:trehalose biosynthetic process"/>
    <property type="evidence" value="ECO:0007669"/>
    <property type="project" value="InterPro"/>
</dbReference>
<dbReference type="InterPro" id="IPR044651">
    <property type="entry name" value="OTSB-like"/>
</dbReference>
<dbReference type="InterPro" id="IPR003337">
    <property type="entry name" value="Trehalose_PPase"/>
</dbReference>
<proteinExistence type="predicted"/>
<dbReference type="PANTHER" id="PTHR43768:SF3">
    <property type="entry name" value="TREHALOSE 6-PHOSPHATE PHOSPHATASE"/>
    <property type="match status" value="1"/>
</dbReference>
<evidence type="ECO:0000256" key="1">
    <source>
        <dbReference type="ARBA" id="ARBA00022801"/>
    </source>
</evidence>
<dbReference type="Pfam" id="PF02358">
    <property type="entry name" value="Trehalose_PPase"/>
    <property type="match status" value="1"/>
</dbReference>
<evidence type="ECO:0008006" key="3">
    <source>
        <dbReference type="Google" id="ProtNLM"/>
    </source>
</evidence>
<name>X0XB78_9ZZZZ</name>
<dbReference type="NCBIfam" id="TIGR00685">
    <property type="entry name" value="T6PP"/>
    <property type="match status" value="1"/>
</dbReference>
<sequence length="169" mass="18550">EAVPYETMVRQAKKDLAVRLDLPGLLLEDKGPILALHYRQCADRQAARVAILDALAPWTTQGLRMREGRLVFELGPPLDVHKGTALAHLMETYRLSGILYLGDDLTDVDAFKVLRHWREEGKVSGAAVAVANPESAPEVMEEADYWVDGVPGVEWLLAAIASVVAGKRP</sequence>
<dbReference type="Gene3D" id="3.40.50.1000">
    <property type="entry name" value="HAD superfamily/HAD-like"/>
    <property type="match status" value="1"/>
</dbReference>
<dbReference type="GO" id="GO:0004805">
    <property type="term" value="F:trehalose-phosphatase activity"/>
    <property type="evidence" value="ECO:0007669"/>
    <property type="project" value="InterPro"/>
</dbReference>
<comment type="caution">
    <text evidence="2">The sequence shown here is derived from an EMBL/GenBank/DDBJ whole genome shotgun (WGS) entry which is preliminary data.</text>
</comment>
<feature type="non-terminal residue" evidence="2">
    <location>
        <position position="1"/>
    </location>
</feature>